<proteinExistence type="predicted"/>
<feature type="transmembrane region" description="Helical" evidence="1">
    <location>
        <begin position="12"/>
        <end position="31"/>
    </location>
</feature>
<accession>A0A2P2BPL2</accession>
<keyword evidence="1" id="KW-0812">Transmembrane</keyword>
<organism evidence="2 3">
    <name type="scientific">Romboutsia hominis</name>
    <dbReference type="NCBI Taxonomy" id="1507512"/>
    <lineage>
        <taxon>Bacteria</taxon>
        <taxon>Bacillati</taxon>
        <taxon>Bacillota</taxon>
        <taxon>Clostridia</taxon>
        <taxon>Peptostreptococcales</taxon>
        <taxon>Peptostreptococcaceae</taxon>
        <taxon>Romboutsia</taxon>
    </lineage>
</organism>
<dbReference type="AlphaFoldDB" id="A0A2P2BPL2"/>
<evidence type="ECO:0000313" key="3">
    <source>
        <dbReference type="Proteomes" id="UP000245695"/>
    </source>
</evidence>
<evidence type="ECO:0000313" key="2">
    <source>
        <dbReference type="EMBL" id="CEI72267.1"/>
    </source>
</evidence>
<keyword evidence="3" id="KW-1185">Reference proteome</keyword>
<keyword evidence="1" id="KW-1133">Transmembrane helix</keyword>
<gene>
    <name evidence="2" type="ORF">FRIFI_0722</name>
</gene>
<sequence>MIINIMDNMLQYIINLLIFVPLILILIVVSLRLSKASMSTIAGKKYTKVLEVTNLKKDIDLFVLKIGDEGCVLVSSPSKVDKIKDLTKEEINSIEKIKDDSEINLGQFTPRYKKFNFFGNKSKYKSLKVNKSDYNNLNLSKYKIDKLNLKRNKYGRFR</sequence>
<evidence type="ECO:0000256" key="1">
    <source>
        <dbReference type="SAM" id="Phobius"/>
    </source>
</evidence>
<dbReference type="EMBL" id="LN650648">
    <property type="protein sequence ID" value="CEI72267.1"/>
    <property type="molecule type" value="Genomic_DNA"/>
</dbReference>
<protein>
    <recommendedName>
        <fullName evidence="4">Flagellar biosynthesis protein, FliO</fullName>
    </recommendedName>
</protein>
<keyword evidence="1" id="KW-0472">Membrane</keyword>
<evidence type="ECO:0008006" key="4">
    <source>
        <dbReference type="Google" id="ProtNLM"/>
    </source>
</evidence>
<dbReference type="Proteomes" id="UP000245695">
    <property type="component" value="Chromosome 1"/>
</dbReference>
<dbReference type="KEGG" id="rhom:FRIFI_0722"/>
<name>A0A2P2BPL2_9FIRM</name>
<reference evidence="2 3" key="1">
    <citation type="submission" date="2014-09" db="EMBL/GenBank/DDBJ databases">
        <authorList>
            <person name="Hornung B.V."/>
        </authorList>
    </citation>
    <scope>NUCLEOTIDE SEQUENCE [LARGE SCALE GENOMIC DNA]</scope>
    <source>
        <strain evidence="2 3">FRIFI</strain>
    </source>
</reference>